<feature type="domain" description="AMP-binding enzyme C-terminal" evidence="2">
    <location>
        <begin position="226"/>
        <end position="297"/>
    </location>
</feature>
<dbReference type="InterPro" id="IPR042099">
    <property type="entry name" value="ANL_N_sf"/>
</dbReference>
<dbReference type="GO" id="GO:0044550">
    <property type="term" value="P:secondary metabolite biosynthetic process"/>
    <property type="evidence" value="ECO:0007669"/>
    <property type="project" value="TreeGrafter"/>
</dbReference>
<comment type="caution">
    <text evidence="3">The sequence shown here is derived from an EMBL/GenBank/DDBJ whole genome shotgun (WGS) entry which is preliminary data.</text>
</comment>
<evidence type="ECO:0000313" key="3">
    <source>
        <dbReference type="EMBL" id="TDD61518.1"/>
    </source>
</evidence>
<dbReference type="GO" id="GO:0005737">
    <property type="term" value="C:cytoplasm"/>
    <property type="evidence" value="ECO:0007669"/>
    <property type="project" value="TreeGrafter"/>
</dbReference>
<proteinExistence type="predicted"/>
<dbReference type="EMBL" id="SMKX01000014">
    <property type="protein sequence ID" value="TDD61518.1"/>
    <property type="molecule type" value="Genomic_DNA"/>
</dbReference>
<dbReference type="Pfam" id="PF13193">
    <property type="entry name" value="AMP-binding_C"/>
    <property type="match status" value="1"/>
</dbReference>
<dbReference type="GO" id="GO:0043041">
    <property type="term" value="P:amino acid activation for nonribosomal peptide biosynthetic process"/>
    <property type="evidence" value="ECO:0007669"/>
    <property type="project" value="TreeGrafter"/>
</dbReference>
<dbReference type="OrthoDB" id="2472181at2"/>
<gene>
    <name evidence="3" type="ORF">E1263_07400</name>
</gene>
<feature type="domain" description="AMP-dependent synthetase/ligase" evidence="1">
    <location>
        <begin position="2"/>
        <end position="159"/>
    </location>
</feature>
<dbReference type="Pfam" id="PF00501">
    <property type="entry name" value="AMP-binding"/>
    <property type="match status" value="1"/>
</dbReference>
<sequence length="314" mass="34715">MFDLFGAWGSGATLVVPRKRELLAPATYVATRDITHWYSVPSLASHARRIGDLPPQSMPRLQQSRFIGEPLSHDLACAWRLAAPNSVIDNVYGPTELTISCAEYRLPEDPAAWPVTRNGTIPIGAIYQHLDWTIRDSAGRPSDEGELLVRGPQRFSGYLRPTDNAHRFVRIAGGRTGTVIDEQSVDERDWYRTGDQVLWDGHALIHAGRNDRQVKIRGHRIELGAVESALRRHPAVLDAAVIAIPDDQDGQNLAAVVCGNSERADDLGDFLRASCPSYTIPGKVVWATHFPVNSSGKIDYRALAESLQEERPSQ</sequence>
<accession>A0A4R4ZR92</accession>
<dbReference type="InterPro" id="IPR025110">
    <property type="entry name" value="AMP-bd_C"/>
</dbReference>
<dbReference type="AlphaFoldDB" id="A0A4R4ZR92"/>
<evidence type="ECO:0000313" key="4">
    <source>
        <dbReference type="Proteomes" id="UP000295124"/>
    </source>
</evidence>
<dbReference type="Gene3D" id="3.30.300.30">
    <property type="match status" value="1"/>
</dbReference>
<dbReference type="PANTHER" id="PTHR45527:SF1">
    <property type="entry name" value="FATTY ACID SYNTHASE"/>
    <property type="match status" value="1"/>
</dbReference>
<dbReference type="InterPro" id="IPR045851">
    <property type="entry name" value="AMP-bd_C_sf"/>
</dbReference>
<dbReference type="InterPro" id="IPR000873">
    <property type="entry name" value="AMP-dep_synth/lig_dom"/>
</dbReference>
<dbReference type="PANTHER" id="PTHR45527">
    <property type="entry name" value="NONRIBOSOMAL PEPTIDE SYNTHETASE"/>
    <property type="match status" value="1"/>
</dbReference>
<dbReference type="SUPFAM" id="SSF56801">
    <property type="entry name" value="Acetyl-CoA synthetase-like"/>
    <property type="match status" value="1"/>
</dbReference>
<keyword evidence="4" id="KW-1185">Reference proteome</keyword>
<name>A0A4R4ZR92_9ACTN</name>
<dbReference type="Gene3D" id="3.40.50.12780">
    <property type="entry name" value="N-terminal domain of ligase-like"/>
    <property type="match status" value="1"/>
</dbReference>
<dbReference type="GO" id="GO:0031177">
    <property type="term" value="F:phosphopantetheine binding"/>
    <property type="evidence" value="ECO:0007669"/>
    <property type="project" value="TreeGrafter"/>
</dbReference>
<protein>
    <submittedName>
        <fullName evidence="3">Uncharacterized protein</fullName>
    </submittedName>
</protein>
<evidence type="ECO:0000259" key="2">
    <source>
        <dbReference type="Pfam" id="PF13193"/>
    </source>
</evidence>
<dbReference type="Proteomes" id="UP000295124">
    <property type="component" value="Unassembled WGS sequence"/>
</dbReference>
<evidence type="ECO:0000259" key="1">
    <source>
        <dbReference type="Pfam" id="PF00501"/>
    </source>
</evidence>
<reference evidence="3 4" key="1">
    <citation type="submission" date="2019-03" db="EMBL/GenBank/DDBJ databases">
        <title>Draft genome sequences of novel Actinobacteria.</title>
        <authorList>
            <person name="Sahin N."/>
            <person name="Ay H."/>
            <person name="Saygin H."/>
        </authorList>
    </citation>
    <scope>NUCLEOTIDE SEQUENCE [LARGE SCALE GENOMIC DNA]</scope>
    <source>
        <strain evidence="3 4">JCM 13523</strain>
    </source>
</reference>
<organism evidence="3 4">
    <name type="scientific">Kribbella antibiotica</name>
    <dbReference type="NCBI Taxonomy" id="190195"/>
    <lineage>
        <taxon>Bacteria</taxon>
        <taxon>Bacillati</taxon>
        <taxon>Actinomycetota</taxon>
        <taxon>Actinomycetes</taxon>
        <taxon>Propionibacteriales</taxon>
        <taxon>Kribbellaceae</taxon>
        <taxon>Kribbella</taxon>
    </lineage>
</organism>